<sequence length="54" mass="6424">MSSHWRVFLVLLRLNVTFLFISFDFFPFLLRLFLPIKAHFCCCCTLTTVPQRAL</sequence>
<gene>
    <name evidence="2" type="ORF">APZ42_016721</name>
</gene>
<keyword evidence="3" id="KW-1185">Reference proteome</keyword>
<name>A0A165A443_9CRUS</name>
<comment type="caution">
    <text evidence="2">The sequence shown here is derived from an EMBL/GenBank/DDBJ whole genome shotgun (WGS) entry which is preliminary data.</text>
</comment>
<evidence type="ECO:0000313" key="3">
    <source>
        <dbReference type="Proteomes" id="UP000076858"/>
    </source>
</evidence>
<accession>A0A165A443</accession>
<dbReference type="Proteomes" id="UP000076858">
    <property type="component" value="Unassembled WGS sequence"/>
</dbReference>
<evidence type="ECO:0000256" key="1">
    <source>
        <dbReference type="SAM" id="Phobius"/>
    </source>
</evidence>
<feature type="transmembrane region" description="Helical" evidence="1">
    <location>
        <begin position="12"/>
        <end position="34"/>
    </location>
</feature>
<reference evidence="2 3" key="1">
    <citation type="submission" date="2016-03" db="EMBL/GenBank/DDBJ databases">
        <title>EvidentialGene: Evidence-directed Construction of Genes on Genomes.</title>
        <authorList>
            <person name="Gilbert D.G."/>
            <person name="Choi J.-H."/>
            <person name="Mockaitis K."/>
            <person name="Colbourne J."/>
            <person name="Pfrender M."/>
        </authorList>
    </citation>
    <scope>NUCLEOTIDE SEQUENCE [LARGE SCALE GENOMIC DNA]</scope>
    <source>
        <strain evidence="2 3">Xinb3</strain>
        <tissue evidence="2">Complete organism</tissue>
    </source>
</reference>
<keyword evidence="1" id="KW-0472">Membrane</keyword>
<dbReference type="EMBL" id="LRGB01000642">
    <property type="protein sequence ID" value="KZS17155.1"/>
    <property type="molecule type" value="Genomic_DNA"/>
</dbReference>
<keyword evidence="1" id="KW-0812">Transmembrane</keyword>
<organism evidence="2 3">
    <name type="scientific">Daphnia magna</name>
    <dbReference type="NCBI Taxonomy" id="35525"/>
    <lineage>
        <taxon>Eukaryota</taxon>
        <taxon>Metazoa</taxon>
        <taxon>Ecdysozoa</taxon>
        <taxon>Arthropoda</taxon>
        <taxon>Crustacea</taxon>
        <taxon>Branchiopoda</taxon>
        <taxon>Diplostraca</taxon>
        <taxon>Cladocera</taxon>
        <taxon>Anomopoda</taxon>
        <taxon>Daphniidae</taxon>
        <taxon>Daphnia</taxon>
    </lineage>
</organism>
<evidence type="ECO:0000313" key="2">
    <source>
        <dbReference type="EMBL" id="KZS17155.1"/>
    </source>
</evidence>
<protein>
    <submittedName>
        <fullName evidence="2">Uncharacterized protein</fullName>
    </submittedName>
</protein>
<proteinExistence type="predicted"/>
<dbReference type="AlphaFoldDB" id="A0A165A443"/>
<keyword evidence="1" id="KW-1133">Transmembrane helix</keyword>